<keyword evidence="2" id="KW-1003">Cell membrane</keyword>
<proteinExistence type="inferred from homology"/>
<dbReference type="Proteomes" id="UP000288178">
    <property type="component" value="Unassembled WGS sequence"/>
</dbReference>
<dbReference type="RefSeq" id="WP_128197187.1">
    <property type="nucleotide sequence ID" value="NZ_SACT01000002.1"/>
</dbReference>
<comment type="similarity">
    <text evidence="7">Belongs to the TRAP transporter large permease family.</text>
</comment>
<feature type="transmembrane region" description="Helical" evidence="7">
    <location>
        <begin position="404"/>
        <end position="424"/>
    </location>
</feature>
<feature type="transmembrane region" description="Helical" evidence="7">
    <location>
        <begin position="12"/>
        <end position="33"/>
    </location>
</feature>
<keyword evidence="10" id="KW-1185">Reference proteome</keyword>
<sequence>MIEGLLGFGAMFALMALRVPIAVAMGLVGVVGLGLMRSWPAALSSAAQEFVDIGSYTLSVVPLFVLMGNFVTRAGMSRDLYQAAYALIGHRRGGLASSTIAACAGFGAICGSSIATTATMARVAMPEMQRFHYAPSFAAGSVCAGATLGILIPPSVILVIYGIMTEQSIGALFAAGVIPGLVAAGFYLLAASWITRRHPDWGPPGEKASWAVRRKALGRIWGVLALFALVMGGMYGGFFTPTEAAGVGAMGGFVFALARRALTWRALMEVLGESARTSAMLFTIVIGASLFANYLNFTDLPTALRSFVEAMDVHPVAVIVAICFVYVVLGMAMESLSMMLLTVPIFFPLVTSLGFDPVWFGIIVVCVIEISLITPPVGMNIFVLSSVVPSIPTTAIWRGVMPFVAADVMRMAVLIAFPALSLWLPKWLNL</sequence>
<feature type="domain" description="TRAP C4-dicarboxylate transport system permease DctM subunit" evidence="8">
    <location>
        <begin position="8"/>
        <end position="420"/>
    </location>
</feature>
<keyword evidence="7" id="KW-0813">Transport</keyword>
<dbReference type="PIRSF" id="PIRSF006066">
    <property type="entry name" value="HI0050"/>
    <property type="match status" value="1"/>
</dbReference>
<keyword evidence="3 7" id="KW-0997">Cell inner membrane</keyword>
<gene>
    <name evidence="9" type="ORF">ENE75_06920</name>
</gene>
<dbReference type="PANTHER" id="PTHR33362:SF5">
    <property type="entry name" value="C4-DICARBOXYLATE TRAP TRANSPORTER LARGE PERMEASE PROTEIN DCTM"/>
    <property type="match status" value="1"/>
</dbReference>
<feature type="transmembrane region" description="Helical" evidence="7">
    <location>
        <begin position="315"/>
        <end position="333"/>
    </location>
</feature>
<dbReference type="InterPro" id="IPR010656">
    <property type="entry name" value="DctM"/>
</dbReference>
<feature type="transmembrane region" description="Helical" evidence="7">
    <location>
        <begin position="169"/>
        <end position="195"/>
    </location>
</feature>
<comment type="subcellular location">
    <subcellularLocation>
        <location evidence="1 7">Cell inner membrane</location>
        <topology evidence="1 7">Multi-pass membrane protein</topology>
    </subcellularLocation>
</comment>
<evidence type="ECO:0000256" key="5">
    <source>
        <dbReference type="ARBA" id="ARBA00022989"/>
    </source>
</evidence>
<evidence type="ECO:0000256" key="6">
    <source>
        <dbReference type="ARBA" id="ARBA00023136"/>
    </source>
</evidence>
<dbReference type="EMBL" id="SACT01000002">
    <property type="protein sequence ID" value="RVT52183.1"/>
    <property type="molecule type" value="Genomic_DNA"/>
</dbReference>
<comment type="caution">
    <text evidence="7">Lacks conserved residue(s) required for the propagation of feature annotation.</text>
</comment>
<comment type="subunit">
    <text evidence="7">The complex comprises the extracytoplasmic solute receptor protein and the two transmembrane proteins.</text>
</comment>
<dbReference type="GO" id="GO:0005886">
    <property type="term" value="C:plasma membrane"/>
    <property type="evidence" value="ECO:0007669"/>
    <property type="project" value="UniProtKB-SubCell"/>
</dbReference>
<evidence type="ECO:0000256" key="7">
    <source>
        <dbReference type="RuleBase" id="RU369079"/>
    </source>
</evidence>
<dbReference type="AlphaFoldDB" id="A0A3S2TMQ2"/>
<accession>A0A3S2TMQ2</accession>
<keyword evidence="4 7" id="KW-0812">Transmembrane</keyword>
<evidence type="ECO:0000256" key="1">
    <source>
        <dbReference type="ARBA" id="ARBA00004429"/>
    </source>
</evidence>
<keyword evidence="6 7" id="KW-0472">Membrane</keyword>
<feature type="transmembrane region" description="Helical" evidence="7">
    <location>
        <begin position="345"/>
        <end position="373"/>
    </location>
</feature>
<organism evidence="9 10">
    <name type="scientific">Rubrivivax albus</name>
    <dbReference type="NCBI Taxonomy" id="2499835"/>
    <lineage>
        <taxon>Bacteria</taxon>
        <taxon>Pseudomonadati</taxon>
        <taxon>Pseudomonadota</taxon>
        <taxon>Betaproteobacteria</taxon>
        <taxon>Burkholderiales</taxon>
        <taxon>Sphaerotilaceae</taxon>
        <taxon>Rubrivivax</taxon>
    </lineage>
</organism>
<dbReference type="GO" id="GO:0022857">
    <property type="term" value="F:transmembrane transporter activity"/>
    <property type="evidence" value="ECO:0007669"/>
    <property type="project" value="UniProtKB-UniRule"/>
</dbReference>
<evidence type="ECO:0000256" key="2">
    <source>
        <dbReference type="ARBA" id="ARBA00022475"/>
    </source>
</evidence>
<feature type="transmembrane region" description="Helical" evidence="7">
    <location>
        <begin position="216"/>
        <end position="238"/>
    </location>
</feature>
<comment type="caution">
    <text evidence="9">The sequence shown here is derived from an EMBL/GenBank/DDBJ whole genome shotgun (WGS) entry which is preliminary data.</text>
</comment>
<dbReference type="OrthoDB" id="9796052at2"/>
<feature type="transmembrane region" description="Helical" evidence="7">
    <location>
        <begin position="137"/>
        <end position="163"/>
    </location>
</feature>
<evidence type="ECO:0000256" key="3">
    <source>
        <dbReference type="ARBA" id="ARBA00022519"/>
    </source>
</evidence>
<evidence type="ECO:0000256" key="4">
    <source>
        <dbReference type="ARBA" id="ARBA00022692"/>
    </source>
</evidence>
<comment type="function">
    <text evidence="7">Part of the tripartite ATP-independent periplasmic (TRAP) transport system.</text>
</comment>
<dbReference type="Pfam" id="PF06808">
    <property type="entry name" value="DctM"/>
    <property type="match status" value="1"/>
</dbReference>
<keyword evidence="5 7" id="KW-1133">Transmembrane helix</keyword>
<evidence type="ECO:0000313" key="10">
    <source>
        <dbReference type="Proteomes" id="UP000288178"/>
    </source>
</evidence>
<feature type="transmembrane region" description="Helical" evidence="7">
    <location>
        <begin position="53"/>
        <end position="72"/>
    </location>
</feature>
<protein>
    <recommendedName>
        <fullName evidence="7">TRAP transporter large permease protein</fullName>
    </recommendedName>
</protein>
<dbReference type="PANTHER" id="PTHR33362">
    <property type="entry name" value="SIALIC ACID TRAP TRANSPORTER PERMEASE PROTEIN SIAT-RELATED"/>
    <property type="match status" value="1"/>
</dbReference>
<feature type="transmembrane region" description="Helical" evidence="7">
    <location>
        <begin position="274"/>
        <end position="295"/>
    </location>
</feature>
<dbReference type="InterPro" id="IPR004681">
    <property type="entry name" value="TRAP_DctM"/>
</dbReference>
<feature type="transmembrane region" description="Helical" evidence="7">
    <location>
        <begin position="244"/>
        <end position="262"/>
    </location>
</feature>
<dbReference type="NCBIfam" id="TIGR00786">
    <property type="entry name" value="dctM"/>
    <property type="match status" value="1"/>
</dbReference>
<name>A0A3S2TMQ2_9BURK</name>
<reference evidence="9 10" key="1">
    <citation type="submission" date="2019-01" db="EMBL/GenBank/DDBJ databases">
        <authorList>
            <person name="Chen W.-M."/>
        </authorList>
    </citation>
    <scope>NUCLEOTIDE SEQUENCE [LARGE SCALE GENOMIC DNA]</scope>
    <source>
        <strain evidence="9 10">ICH-3</strain>
    </source>
</reference>
<evidence type="ECO:0000259" key="8">
    <source>
        <dbReference type="Pfam" id="PF06808"/>
    </source>
</evidence>
<evidence type="ECO:0000313" key="9">
    <source>
        <dbReference type="EMBL" id="RVT52183.1"/>
    </source>
</evidence>